<accession>A0A183AW24</accession>
<keyword evidence="3" id="KW-1185">Reference proteome</keyword>
<dbReference type="InterPro" id="IPR056498">
    <property type="entry name" value="DAAF9_N"/>
</dbReference>
<dbReference type="AlphaFoldDB" id="A0A183AW24"/>
<name>A0A183AW24_9TREM</name>
<reference evidence="2 3" key="2">
    <citation type="submission" date="2018-11" db="EMBL/GenBank/DDBJ databases">
        <authorList>
            <consortium name="Pathogen Informatics"/>
        </authorList>
    </citation>
    <scope>NUCLEOTIDE SEQUENCE [LARGE SCALE GENOMIC DNA]</scope>
    <source>
        <strain evidence="2 3">Egypt</strain>
    </source>
</reference>
<reference evidence="4" key="1">
    <citation type="submission" date="2016-06" db="UniProtKB">
        <authorList>
            <consortium name="WormBaseParasite"/>
        </authorList>
    </citation>
    <scope>IDENTIFICATION</scope>
</reference>
<sequence length="243" mass="28350">MLAASYLLFDVFETRANDMQQAKFDMEIFEGMHKIINVNRNHLIAHVQDLMICVKSNETHVYCNAVNYLILLPYISHWPNLRIHCVPQSEMSNVDNFEEQKMITFRRITENCKRIAIAYMDSYGNTPEKFTKMLIEEWPIVQSYAFDITTQSSREFFTLSREIVNVSREMLQLTTRLDPVFIETMLVRSLLAFTGTLETVYRLVDAYVESKDQSNKVKLLEPLMSTYLHPNMLGGETNRYSSG</sequence>
<dbReference type="EMBL" id="UZAN01050302">
    <property type="protein sequence ID" value="VDP88136.1"/>
    <property type="molecule type" value="Genomic_DNA"/>
</dbReference>
<dbReference type="Proteomes" id="UP000272942">
    <property type="component" value="Unassembled WGS sequence"/>
</dbReference>
<dbReference type="WBParaSite" id="ECPE_0001119301-mRNA-1">
    <property type="protein sequence ID" value="ECPE_0001119301-mRNA-1"/>
    <property type="gene ID" value="ECPE_0001119301"/>
</dbReference>
<evidence type="ECO:0000313" key="4">
    <source>
        <dbReference type="WBParaSite" id="ECPE_0001119301-mRNA-1"/>
    </source>
</evidence>
<dbReference type="PANTHER" id="PTHR33664:SF1">
    <property type="entry name" value="DYNEIN AXONEMAL ASSEMBLY FACTOR 9"/>
    <property type="match status" value="1"/>
</dbReference>
<feature type="domain" description="DAAF9 N-terminal" evidence="1">
    <location>
        <begin position="46"/>
        <end position="174"/>
    </location>
</feature>
<evidence type="ECO:0000259" key="1">
    <source>
        <dbReference type="Pfam" id="PF23281"/>
    </source>
</evidence>
<evidence type="ECO:0000313" key="2">
    <source>
        <dbReference type="EMBL" id="VDP88136.1"/>
    </source>
</evidence>
<gene>
    <name evidence="2" type="ORF">ECPE_LOCUS11159</name>
</gene>
<protein>
    <submittedName>
        <fullName evidence="4">NR LBD domain-containing protein</fullName>
    </submittedName>
</protein>
<dbReference type="OrthoDB" id="6271151at2759"/>
<dbReference type="Pfam" id="PF23281">
    <property type="entry name" value="DAAF9_N"/>
    <property type="match status" value="1"/>
</dbReference>
<proteinExistence type="predicted"/>
<organism evidence="4">
    <name type="scientific">Echinostoma caproni</name>
    <dbReference type="NCBI Taxonomy" id="27848"/>
    <lineage>
        <taxon>Eukaryota</taxon>
        <taxon>Metazoa</taxon>
        <taxon>Spiralia</taxon>
        <taxon>Lophotrochozoa</taxon>
        <taxon>Platyhelminthes</taxon>
        <taxon>Trematoda</taxon>
        <taxon>Digenea</taxon>
        <taxon>Plagiorchiida</taxon>
        <taxon>Echinostomata</taxon>
        <taxon>Echinostomatoidea</taxon>
        <taxon>Echinostomatidae</taxon>
        <taxon>Echinostoma</taxon>
    </lineage>
</organism>
<dbReference type="InterPro" id="IPR040342">
    <property type="entry name" value="DNAAF9"/>
</dbReference>
<evidence type="ECO:0000313" key="3">
    <source>
        <dbReference type="Proteomes" id="UP000272942"/>
    </source>
</evidence>
<dbReference type="PANTHER" id="PTHR33664">
    <property type="entry name" value="RCG26366"/>
    <property type="match status" value="1"/>
</dbReference>